<dbReference type="OrthoDB" id="5975154at2759"/>
<keyword evidence="3" id="KW-1185">Reference proteome</keyword>
<dbReference type="EMBL" id="SEYY01005816">
    <property type="protein sequence ID" value="KAB7503126.1"/>
    <property type="molecule type" value="Genomic_DNA"/>
</dbReference>
<organism evidence="2 3">
    <name type="scientific">Armadillidium nasatum</name>
    <dbReference type="NCBI Taxonomy" id="96803"/>
    <lineage>
        <taxon>Eukaryota</taxon>
        <taxon>Metazoa</taxon>
        <taxon>Ecdysozoa</taxon>
        <taxon>Arthropoda</taxon>
        <taxon>Crustacea</taxon>
        <taxon>Multicrustacea</taxon>
        <taxon>Malacostraca</taxon>
        <taxon>Eumalacostraca</taxon>
        <taxon>Peracarida</taxon>
        <taxon>Isopoda</taxon>
        <taxon>Oniscidea</taxon>
        <taxon>Crinocheta</taxon>
        <taxon>Armadillidiidae</taxon>
        <taxon>Armadillidium</taxon>
    </lineage>
</organism>
<comment type="caution">
    <text evidence="2">The sequence shown here is derived from an EMBL/GenBank/DDBJ whole genome shotgun (WGS) entry which is preliminary data.</text>
</comment>
<dbReference type="Pfam" id="PF02931">
    <property type="entry name" value="Neur_chan_LBD"/>
    <property type="match status" value="1"/>
</dbReference>
<dbReference type="AlphaFoldDB" id="A0A5N5T944"/>
<dbReference type="Gene3D" id="2.70.170.10">
    <property type="entry name" value="Neurotransmitter-gated ion-channel ligand-binding domain"/>
    <property type="match status" value="1"/>
</dbReference>
<gene>
    <name evidence="2" type="primary">CHRNG</name>
    <name evidence="2" type="ORF">Anas_14426</name>
</gene>
<dbReference type="GO" id="GO:0016020">
    <property type="term" value="C:membrane"/>
    <property type="evidence" value="ECO:0007669"/>
    <property type="project" value="InterPro"/>
</dbReference>
<proteinExistence type="predicted"/>
<name>A0A5N5T944_9CRUS</name>
<dbReference type="InterPro" id="IPR036734">
    <property type="entry name" value="Neur_chan_lig-bd_sf"/>
</dbReference>
<evidence type="ECO:0000313" key="3">
    <source>
        <dbReference type="Proteomes" id="UP000326759"/>
    </source>
</evidence>
<evidence type="ECO:0000313" key="2">
    <source>
        <dbReference type="EMBL" id="KAB7503126.1"/>
    </source>
</evidence>
<dbReference type="SUPFAM" id="SSF63712">
    <property type="entry name" value="Nicotinic receptor ligand binding domain-like"/>
    <property type="match status" value="1"/>
</dbReference>
<evidence type="ECO:0000259" key="1">
    <source>
        <dbReference type="Pfam" id="PF02931"/>
    </source>
</evidence>
<feature type="domain" description="Neurotransmitter-gated ion-channel ligand-binding" evidence="1">
    <location>
        <begin position="1"/>
        <end position="45"/>
    </location>
</feature>
<accession>A0A5N5T944</accession>
<dbReference type="InterPro" id="IPR006202">
    <property type="entry name" value="Neur_chan_lig-bd"/>
</dbReference>
<reference evidence="2 3" key="1">
    <citation type="journal article" date="2019" name="PLoS Biol.">
        <title>Sex chromosomes control vertical transmission of feminizing Wolbachia symbionts in an isopod.</title>
        <authorList>
            <person name="Becking T."/>
            <person name="Chebbi M.A."/>
            <person name="Giraud I."/>
            <person name="Moumen B."/>
            <person name="Laverre T."/>
            <person name="Caubet Y."/>
            <person name="Peccoud J."/>
            <person name="Gilbert C."/>
            <person name="Cordaux R."/>
        </authorList>
    </citation>
    <scope>NUCLEOTIDE SEQUENCE [LARGE SCALE GENOMIC DNA]</scope>
    <source>
        <strain evidence="2">ANa2</strain>
        <tissue evidence="2">Whole body excluding digestive tract and cuticle</tissue>
    </source>
</reference>
<sequence>MTWRDYRLKWDYKDYGGLELTHFGDAELWKPDIYVYNNFKVKYYHNDVSMIS</sequence>
<dbReference type="GO" id="GO:0005230">
    <property type="term" value="F:extracellular ligand-gated monoatomic ion channel activity"/>
    <property type="evidence" value="ECO:0007669"/>
    <property type="project" value="InterPro"/>
</dbReference>
<dbReference type="Proteomes" id="UP000326759">
    <property type="component" value="Unassembled WGS sequence"/>
</dbReference>
<feature type="non-terminal residue" evidence="2">
    <location>
        <position position="52"/>
    </location>
</feature>
<keyword evidence="2" id="KW-0675">Receptor</keyword>
<protein>
    <submittedName>
        <fullName evidence="2">Acetylcholine receptor subunit gamma</fullName>
    </submittedName>
</protein>